<dbReference type="InterPro" id="IPR000620">
    <property type="entry name" value="EamA_dom"/>
</dbReference>
<feature type="transmembrane region" description="Helical" evidence="6">
    <location>
        <begin position="34"/>
        <end position="51"/>
    </location>
</feature>
<keyword evidence="3 6" id="KW-0812">Transmembrane</keyword>
<sequence length="138" mass="15059">MNPFILAILAALFYGSAPIFEKIGLAKIDPLIGIFYRSFFVALILIIYFGWKGKLTGLFSFPANSILCLITGGLLSALIAQWFYFTALKSGEASKIVPISGSYPLIAMLLALIILGEQFTFSKLFGVIFILAGIVLLR</sequence>
<accession>A0A1F7RCN6</accession>
<dbReference type="Pfam" id="PF00892">
    <property type="entry name" value="EamA"/>
    <property type="match status" value="1"/>
</dbReference>
<comment type="subcellular location">
    <subcellularLocation>
        <location evidence="1">Cell membrane</location>
        <topology evidence="1">Multi-pass membrane protein</topology>
    </subcellularLocation>
</comment>
<dbReference type="AlphaFoldDB" id="A0A1F7RCN6"/>
<feature type="transmembrane region" description="Helical" evidence="6">
    <location>
        <begin position="63"/>
        <end position="85"/>
    </location>
</feature>
<dbReference type="GO" id="GO:0005886">
    <property type="term" value="C:plasma membrane"/>
    <property type="evidence" value="ECO:0007669"/>
    <property type="project" value="UniProtKB-SubCell"/>
</dbReference>
<comment type="caution">
    <text evidence="8">The sequence shown here is derived from an EMBL/GenBank/DDBJ whole genome shotgun (WGS) entry which is preliminary data.</text>
</comment>
<keyword evidence="4 6" id="KW-1133">Transmembrane helix</keyword>
<evidence type="ECO:0000256" key="6">
    <source>
        <dbReference type="SAM" id="Phobius"/>
    </source>
</evidence>
<reference evidence="8 9" key="1">
    <citation type="journal article" date="2016" name="Nat. Commun.">
        <title>Thousands of microbial genomes shed light on interconnected biogeochemical processes in an aquifer system.</title>
        <authorList>
            <person name="Anantharaman K."/>
            <person name="Brown C.T."/>
            <person name="Hug L.A."/>
            <person name="Sharon I."/>
            <person name="Castelle C.J."/>
            <person name="Probst A.J."/>
            <person name="Thomas B.C."/>
            <person name="Singh A."/>
            <person name="Wilkins M.J."/>
            <person name="Karaoz U."/>
            <person name="Brodie E.L."/>
            <person name="Williams K.H."/>
            <person name="Hubbard S.S."/>
            <person name="Banfield J.F."/>
        </authorList>
    </citation>
    <scope>NUCLEOTIDE SEQUENCE [LARGE SCALE GENOMIC DNA]</scope>
</reference>
<organism evidence="8 9">
    <name type="scientific">Candidatus Schekmanbacteria bacterium GWA2_38_11</name>
    <dbReference type="NCBI Taxonomy" id="1817876"/>
    <lineage>
        <taxon>Bacteria</taxon>
        <taxon>Candidatus Schekmaniibacteriota</taxon>
    </lineage>
</organism>
<dbReference type="InterPro" id="IPR050638">
    <property type="entry name" value="AA-Vitamin_Transporters"/>
</dbReference>
<dbReference type="Gene3D" id="1.10.3730.20">
    <property type="match status" value="1"/>
</dbReference>
<feature type="domain" description="EamA" evidence="7">
    <location>
        <begin position="5"/>
        <end position="137"/>
    </location>
</feature>
<evidence type="ECO:0000259" key="7">
    <source>
        <dbReference type="Pfam" id="PF00892"/>
    </source>
</evidence>
<dbReference type="EMBL" id="MGDB01000139">
    <property type="protein sequence ID" value="OGL38724.1"/>
    <property type="molecule type" value="Genomic_DNA"/>
</dbReference>
<gene>
    <name evidence="8" type="ORF">A2042_06650</name>
</gene>
<evidence type="ECO:0000313" key="9">
    <source>
        <dbReference type="Proteomes" id="UP000178526"/>
    </source>
</evidence>
<dbReference type="SUPFAM" id="SSF103481">
    <property type="entry name" value="Multidrug resistance efflux transporter EmrE"/>
    <property type="match status" value="1"/>
</dbReference>
<dbReference type="InterPro" id="IPR037185">
    <property type="entry name" value="EmrE-like"/>
</dbReference>
<evidence type="ECO:0000313" key="8">
    <source>
        <dbReference type="EMBL" id="OGL38724.1"/>
    </source>
</evidence>
<evidence type="ECO:0000256" key="4">
    <source>
        <dbReference type="ARBA" id="ARBA00022989"/>
    </source>
</evidence>
<evidence type="ECO:0000256" key="2">
    <source>
        <dbReference type="ARBA" id="ARBA00022475"/>
    </source>
</evidence>
<proteinExistence type="predicted"/>
<protein>
    <recommendedName>
        <fullName evidence="7">EamA domain-containing protein</fullName>
    </recommendedName>
</protein>
<name>A0A1F7RCN6_9BACT</name>
<dbReference type="PANTHER" id="PTHR32322">
    <property type="entry name" value="INNER MEMBRANE TRANSPORTER"/>
    <property type="match status" value="1"/>
</dbReference>
<dbReference type="Proteomes" id="UP000178526">
    <property type="component" value="Unassembled WGS sequence"/>
</dbReference>
<keyword evidence="5 6" id="KW-0472">Membrane</keyword>
<feature type="transmembrane region" description="Helical" evidence="6">
    <location>
        <begin position="105"/>
        <end position="137"/>
    </location>
</feature>
<dbReference type="PANTHER" id="PTHR32322:SF18">
    <property type="entry name" value="S-ADENOSYLMETHIONINE_S-ADENOSYLHOMOCYSTEINE TRANSPORTER"/>
    <property type="match status" value="1"/>
</dbReference>
<evidence type="ECO:0000256" key="3">
    <source>
        <dbReference type="ARBA" id="ARBA00022692"/>
    </source>
</evidence>
<evidence type="ECO:0000256" key="1">
    <source>
        <dbReference type="ARBA" id="ARBA00004651"/>
    </source>
</evidence>
<evidence type="ECO:0000256" key="5">
    <source>
        <dbReference type="ARBA" id="ARBA00023136"/>
    </source>
</evidence>
<keyword evidence="2" id="KW-1003">Cell membrane</keyword>